<evidence type="ECO:0000256" key="1">
    <source>
        <dbReference type="ARBA" id="ARBA00005614"/>
    </source>
</evidence>
<comment type="similarity">
    <text evidence="1 6">Belongs to the acylphosphatase family.</text>
</comment>
<keyword evidence="3 5" id="KW-0378">Hydrolase</keyword>
<evidence type="ECO:0000256" key="5">
    <source>
        <dbReference type="PROSITE-ProRule" id="PRU00520"/>
    </source>
</evidence>
<sequence>MSKRIAFTVHGRVQGVCFRDFAQKKATSYGVTGFVSNTSDGKVAGEAQGDDEALKKLKADLKEGPRAAHVVKLEVKDIAVKDGEKSFDVSA</sequence>
<protein>
    <recommendedName>
        <fullName evidence="2 5">acylphosphatase</fullName>
        <ecNumber evidence="2 5">3.6.1.7</ecNumber>
    </recommendedName>
</protein>
<comment type="catalytic activity">
    <reaction evidence="4 5">
        <text>an acyl phosphate + H2O = a carboxylate + phosphate + H(+)</text>
        <dbReference type="Rhea" id="RHEA:14965"/>
        <dbReference type="ChEBI" id="CHEBI:15377"/>
        <dbReference type="ChEBI" id="CHEBI:15378"/>
        <dbReference type="ChEBI" id="CHEBI:29067"/>
        <dbReference type="ChEBI" id="CHEBI:43474"/>
        <dbReference type="ChEBI" id="CHEBI:59918"/>
        <dbReference type="EC" id="3.6.1.7"/>
    </reaction>
</comment>
<keyword evidence="9" id="KW-1185">Reference proteome</keyword>
<evidence type="ECO:0000256" key="4">
    <source>
        <dbReference type="ARBA" id="ARBA00047645"/>
    </source>
</evidence>
<dbReference type="Proteomes" id="UP000054266">
    <property type="component" value="Unassembled WGS sequence"/>
</dbReference>
<dbReference type="PRINTS" id="PR00112">
    <property type="entry name" value="ACYLPHPHTASE"/>
</dbReference>
<dbReference type="GO" id="GO:0003998">
    <property type="term" value="F:acylphosphatase activity"/>
    <property type="evidence" value="ECO:0007669"/>
    <property type="project" value="UniProtKB-EC"/>
</dbReference>
<dbReference type="PROSITE" id="PS00150">
    <property type="entry name" value="ACYLPHOSPHATASE_1"/>
    <property type="match status" value="1"/>
</dbReference>
<accession>A0A0D2D7J9</accession>
<dbReference type="AlphaFoldDB" id="A0A0D2D7J9"/>
<dbReference type="Gene3D" id="3.30.70.100">
    <property type="match status" value="1"/>
</dbReference>
<feature type="active site" evidence="5">
    <location>
        <position position="37"/>
    </location>
</feature>
<dbReference type="PANTHER" id="PTHR10029">
    <property type="entry name" value="ACYLPHOSPHATASE"/>
    <property type="match status" value="1"/>
</dbReference>
<evidence type="ECO:0000256" key="2">
    <source>
        <dbReference type="ARBA" id="ARBA00012150"/>
    </source>
</evidence>
<evidence type="ECO:0000256" key="3">
    <source>
        <dbReference type="ARBA" id="ARBA00022801"/>
    </source>
</evidence>
<evidence type="ECO:0000313" key="9">
    <source>
        <dbReference type="Proteomes" id="UP000054266"/>
    </source>
</evidence>
<proteinExistence type="inferred from homology"/>
<organism evidence="8 9">
    <name type="scientific">Phialophora macrospora</name>
    <dbReference type="NCBI Taxonomy" id="1851006"/>
    <lineage>
        <taxon>Eukaryota</taxon>
        <taxon>Fungi</taxon>
        <taxon>Dikarya</taxon>
        <taxon>Ascomycota</taxon>
        <taxon>Pezizomycotina</taxon>
        <taxon>Eurotiomycetes</taxon>
        <taxon>Chaetothyriomycetidae</taxon>
        <taxon>Chaetothyriales</taxon>
        <taxon>Herpotrichiellaceae</taxon>
        <taxon>Phialophora</taxon>
    </lineage>
</organism>
<dbReference type="PANTHER" id="PTHR10029:SF3">
    <property type="entry name" value="ACYLPHOSPHATASE-RELATED"/>
    <property type="match status" value="1"/>
</dbReference>
<dbReference type="STRING" id="5601.A0A0D2D7J9"/>
<feature type="active site" evidence="5">
    <location>
        <position position="19"/>
    </location>
</feature>
<dbReference type="InterPro" id="IPR020456">
    <property type="entry name" value="Acylphosphatase"/>
</dbReference>
<feature type="domain" description="Acylphosphatase-like" evidence="7">
    <location>
        <begin position="4"/>
        <end position="91"/>
    </location>
</feature>
<dbReference type="InterPro" id="IPR036046">
    <property type="entry name" value="Acylphosphatase-like_dom_sf"/>
</dbReference>
<reference evidence="8 9" key="1">
    <citation type="submission" date="2015-01" db="EMBL/GenBank/DDBJ databases">
        <title>The Genome Sequence of Capronia semiimmersa CBS27337.</title>
        <authorList>
            <consortium name="The Broad Institute Genomics Platform"/>
            <person name="Cuomo C."/>
            <person name="de Hoog S."/>
            <person name="Gorbushina A."/>
            <person name="Stielow B."/>
            <person name="Teixiera M."/>
            <person name="Abouelleil A."/>
            <person name="Chapman S.B."/>
            <person name="Priest M."/>
            <person name="Young S.K."/>
            <person name="Wortman J."/>
            <person name="Nusbaum C."/>
            <person name="Birren B."/>
        </authorList>
    </citation>
    <scope>NUCLEOTIDE SEQUENCE [LARGE SCALE GENOMIC DNA]</scope>
    <source>
        <strain evidence="8 9">CBS 27337</strain>
    </source>
</reference>
<dbReference type="EC" id="3.6.1.7" evidence="2 5"/>
<evidence type="ECO:0000313" key="8">
    <source>
        <dbReference type="EMBL" id="KIW73506.1"/>
    </source>
</evidence>
<evidence type="ECO:0000259" key="7">
    <source>
        <dbReference type="PROSITE" id="PS51160"/>
    </source>
</evidence>
<dbReference type="SUPFAM" id="SSF54975">
    <property type="entry name" value="Acylphosphatase/BLUF domain-like"/>
    <property type="match status" value="1"/>
</dbReference>
<evidence type="ECO:0000256" key="6">
    <source>
        <dbReference type="RuleBase" id="RU004168"/>
    </source>
</evidence>
<dbReference type="HOGENOM" id="CLU_141932_4_0_1"/>
<dbReference type="Pfam" id="PF00708">
    <property type="entry name" value="Acylphosphatase"/>
    <property type="match status" value="1"/>
</dbReference>
<dbReference type="PROSITE" id="PS51160">
    <property type="entry name" value="ACYLPHOSPHATASE_3"/>
    <property type="match status" value="1"/>
</dbReference>
<gene>
    <name evidence="8" type="ORF">PV04_01619</name>
</gene>
<dbReference type="InterPro" id="IPR001792">
    <property type="entry name" value="Acylphosphatase-like_dom"/>
</dbReference>
<dbReference type="InterPro" id="IPR017968">
    <property type="entry name" value="Acylphosphatase_CS"/>
</dbReference>
<dbReference type="EMBL" id="KN846956">
    <property type="protein sequence ID" value="KIW73506.1"/>
    <property type="molecule type" value="Genomic_DNA"/>
</dbReference>
<name>A0A0D2D7J9_9EURO</name>